<evidence type="ECO:0000256" key="1">
    <source>
        <dbReference type="SAM" id="SignalP"/>
    </source>
</evidence>
<protein>
    <submittedName>
        <fullName evidence="2">Uncharacterized protein</fullName>
    </submittedName>
</protein>
<feature type="chain" id="PRO_5039584808" evidence="1">
    <location>
        <begin position="24"/>
        <end position="316"/>
    </location>
</feature>
<feature type="signal peptide" evidence="1">
    <location>
        <begin position="1"/>
        <end position="23"/>
    </location>
</feature>
<dbReference type="EMBL" id="QHKI01000001">
    <property type="protein sequence ID" value="RSM91492.1"/>
    <property type="molecule type" value="Genomic_DNA"/>
</dbReference>
<name>A0A428ZTW6_KIBAR</name>
<evidence type="ECO:0000313" key="3">
    <source>
        <dbReference type="Proteomes" id="UP000287547"/>
    </source>
</evidence>
<comment type="caution">
    <text evidence="2">The sequence shown here is derived from an EMBL/GenBank/DDBJ whole genome shotgun (WGS) entry which is preliminary data.</text>
</comment>
<evidence type="ECO:0000313" key="2">
    <source>
        <dbReference type="EMBL" id="RSM91492.1"/>
    </source>
</evidence>
<dbReference type="RefSeq" id="WP_037256431.1">
    <property type="nucleotide sequence ID" value="NZ_QHKI01000001.1"/>
</dbReference>
<proteinExistence type="predicted"/>
<dbReference type="AlphaFoldDB" id="A0A428ZTW6"/>
<dbReference type="Proteomes" id="UP000287547">
    <property type="component" value="Unassembled WGS sequence"/>
</dbReference>
<gene>
    <name evidence="2" type="ORF">DMH04_00345</name>
</gene>
<sequence length="316" mass="34263">MRLPGLLLVGVTILAGLTGTASADADNKWGQLADQTYSEAVAAVNQADVTGVYVRAQYVAPLAWYAGQRFGWRDRRTQTWLHRLYALRTPTNGYGLGAEFDAFADGTVNPADTAYTITSAWHVGRVLITGYDGGGVSAGRVRQAANLIASLPLSAGERCPAYSEHSNDIGKPCVWNVSAAAVWFLDNAARRGLVTKPHKVATWRTEIHRHYREDLGGWTYQANSVKLQDPWHNVVTVLETLDSHPGFGATTLAGHFRNWPVSAANVDVLPYDCARAEANFAAIRFSATKPVTTPAAVLASRTAFVAMLPRIAHTCR</sequence>
<dbReference type="OrthoDB" id="3674377at2"/>
<keyword evidence="1" id="KW-0732">Signal</keyword>
<organism evidence="2 3">
    <name type="scientific">Kibdelosporangium aridum</name>
    <dbReference type="NCBI Taxonomy" id="2030"/>
    <lineage>
        <taxon>Bacteria</taxon>
        <taxon>Bacillati</taxon>
        <taxon>Actinomycetota</taxon>
        <taxon>Actinomycetes</taxon>
        <taxon>Pseudonocardiales</taxon>
        <taxon>Pseudonocardiaceae</taxon>
        <taxon>Kibdelosporangium</taxon>
    </lineage>
</organism>
<accession>A0A428ZTW6</accession>
<reference evidence="2 3" key="1">
    <citation type="submission" date="2018-05" db="EMBL/GenBank/DDBJ databases">
        <title>Evolution of GPA BGCs.</title>
        <authorList>
            <person name="Waglechner N."/>
            <person name="Wright G.D."/>
        </authorList>
    </citation>
    <scope>NUCLEOTIDE SEQUENCE [LARGE SCALE GENOMIC DNA]</scope>
    <source>
        <strain evidence="2 3">A82846</strain>
    </source>
</reference>